<gene>
    <name evidence="1" type="ORF">RRG08_039015</name>
</gene>
<protein>
    <submittedName>
        <fullName evidence="1">Uncharacterized protein</fullName>
    </submittedName>
</protein>
<keyword evidence="2" id="KW-1185">Reference proteome</keyword>
<reference evidence="1" key="1">
    <citation type="journal article" date="2023" name="G3 (Bethesda)">
        <title>A reference genome for the long-term kleptoplast-retaining sea slug Elysia crispata morphotype clarki.</title>
        <authorList>
            <person name="Eastman K.E."/>
            <person name="Pendleton A.L."/>
            <person name="Shaikh M.A."/>
            <person name="Suttiyut T."/>
            <person name="Ogas R."/>
            <person name="Tomko P."/>
            <person name="Gavelis G."/>
            <person name="Widhalm J.R."/>
            <person name="Wisecaver J.H."/>
        </authorList>
    </citation>
    <scope>NUCLEOTIDE SEQUENCE</scope>
    <source>
        <strain evidence="1">ECLA1</strain>
    </source>
</reference>
<dbReference type="EMBL" id="JAWDGP010001131">
    <property type="protein sequence ID" value="KAK3794234.1"/>
    <property type="molecule type" value="Genomic_DNA"/>
</dbReference>
<name>A0AAE1E4M8_9GAST</name>
<evidence type="ECO:0000313" key="2">
    <source>
        <dbReference type="Proteomes" id="UP001283361"/>
    </source>
</evidence>
<accession>A0AAE1E4M8</accession>
<proteinExistence type="predicted"/>
<organism evidence="1 2">
    <name type="scientific">Elysia crispata</name>
    <name type="common">lettuce slug</name>
    <dbReference type="NCBI Taxonomy" id="231223"/>
    <lineage>
        <taxon>Eukaryota</taxon>
        <taxon>Metazoa</taxon>
        <taxon>Spiralia</taxon>
        <taxon>Lophotrochozoa</taxon>
        <taxon>Mollusca</taxon>
        <taxon>Gastropoda</taxon>
        <taxon>Heterobranchia</taxon>
        <taxon>Euthyneura</taxon>
        <taxon>Panpulmonata</taxon>
        <taxon>Sacoglossa</taxon>
        <taxon>Placobranchoidea</taxon>
        <taxon>Plakobranchidae</taxon>
        <taxon>Elysia</taxon>
    </lineage>
</organism>
<comment type="caution">
    <text evidence="1">The sequence shown here is derived from an EMBL/GenBank/DDBJ whole genome shotgun (WGS) entry which is preliminary data.</text>
</comment>
<dbReference type="PANTHER" id="PTHR46954">
    <property type="entry name" value="C2H2-TYPE DOMAIN-CONTAINING PROTEIN"/>
    <property type="match status" value="1"/>
</dbReference>
<dbReference type="Proteomes" id="UP001283361">
    <property type="component" value="Unassembled WGS sequence"/>
</dbReference>
<dbReference type="AlphaFoldDB" id="A0AAE1E4M8"/>
<sequence length="269" mass="30031">MKLKRKLTDAKAQATARRKKVAKLESLLCEAGEKIKHTPRRPRLEENMEGLAEVIYNIVVPEGAADERRRTETINTIKTLDDLKGALEERGYILSRSALYYRLIPANVRSIEQILTEDCFKEHSTNGEAVKPLVFISVDGGPDEAPQNTRTLVMWAATFKQLNLDACFIFSHAPGSSTYNPVERRMASLSKMTAGIILPFDSFGSHLNASNKTTDPVLEKKNFEAAGEILSQVFNEAEIDGYPVVSKFVSKVPSYGVTQATFLETFHYN</sequence>
<evidence type="ECO:0000313" key="1">
    <source>
        <dbReference type="EMBL" id="KAK3794234.1"/>
    </source>
</evidence>
<dbReference type="PANTHER" id="PTHR46954:SF1">
    <property type="entry name" value="C2H2-TYPE DOMAIN-CONTAINING PROTEIN"/>
    <property type="match status" value="1"/>
</dbReference>